<dbReference type="InterPro" id="IPR020103">
    <property type="entry name" value="PsdUridine_synth_cat_dom_sf"/>
</dbReference>
<dbReference type="GO" id="GO:0003723">
    <property type="term" value="F:RNA binding"/>
    <property type="evidence" value="ECO:0007669"/>
    <property type="project" value="InterPro"/>
</dbReference>
<dbReference type="Pfam" id="PF16198">
    <property type="entry name" value="TruB_C_2"/>
    <property type="match status" value="1"/>
</dbReference>
<gene>
    <name evidence="5" type="primary">truB</name>
    <name evidence="10" type="ORF">DW018_05210</name>
    <name evidence="9" type="ORF">DW652_03895</name>
    <name evidence="8" type="ORF">DW944_02485</name>
</gene>
<evidence type="ECO:0000313" key="8">
    <source>
        <dbReference type="EMBL" id="RHA20033.1"/>
    </source>
</evidence>
<dbReference type="Proteomes" id="UP000283314">
    <property type="component" value="Unassembled WGS sequence"/>
</dbReference>
<dbReference type="NCBIfam" id="TIGR00431">
    <property type="entry name" value="TruB"/>
    <property type="match status" value="1"/>
</dbReference>
<dbReference type="EMBL" id="QRHR01000003">
    <property type="protein sequence ID" value="RHF89625.1"/>
    <property type="molecule type" value="Genomic_DNA"/>
</dbReference>
<accession>A0A413RBL0</accession>
<dbReference type="GO" id="GO:0031119">
    <property type="term" value="P:tRNA pseudouridine synthesis"/>
    <property type="evidence" value="ECO:0007669"/>
    <property type="project" value="UniProtKB-UniRule"/>
</dbReference>
<evidence type="ECO:0000256" key="3">
    <source>
        <dbReference type="ARBA" id="ARBA00022694"/>
    </source>
</evidence>
<evidence type="ECO:0000256" key="2">
    <source>
        <dbReference type="ARBA" id="ARBA00005642"/>
    </source>
</evidence>
<evidence type="ECO:0000313" key="10">
    <source>
        <dbReference type="EMBL" id="RHL46574.1"/>
    </source>
</evidence>
<evidence type="ECO:0000256" key="1">
    <source>
        <dbReference type="ARBA" id="ARBA00000385"/>
    </source>
</evidence>
<sequence>MINGVINVYKEPGYTSHDVVAKLRGILKQKKIGHMGTLDPNAVGVLPVCLGKATKLCNLLSEKDKTYTATMLLGTETDTQDTTGQITNQTPEEEVMKLSEEKVFDVIKSYIGEYDQIPPMFSAIKINGQKLYNLARKGEEIERPPRHCKIIDITITKIDLPRVSFHVTCSKGTYVRTLCYDIGKDLGVGACMEKLTRTRVERFDIKDSISLSQIEEIRDQGVLEQYITPVDEILDMYSKCMVSEEAEKLLYNGNIFTSRNTLLKMNHQDGQTVRVYTHDGKFIGLYMYIAEKQIYKPIKIFL</sequence>
<dbReference type="EC" id="5.4.99.25" evidence="5"/>
<feature type="active site" description="Nucleophile" evidence="5">
    <location>
        <position position="39"/>
    </location>
</feature>
<dbReference type="AlphaFoldDB" id="A0A413RBL0"/>
<dbReference type="FunFam" id="3.30.2350.10:FF:000011">
    <property type="entry name" value="tRNA pseudouridine synthase B"/>
    <property type="match status" value="1"/>
</dbReference>
<dbReference type="RefSeq" id="WP_117901228.1">
    <property type="nucleotide sequence ID" value="NZ_CABJDQ010000003.1"/>
</dbReference>
<evidence type="ECO:0000313" key="9">
    <source>
        <dbReference type="EMBL" id="RHF89625.1"/>
    </source>
</evidence>
<dbReference type="GO" id="GO:0160148">
    <property type="term" value="F:tRNA pseudouridine(55) synthase activity"/>
    <property type="evidence" value="ECO:0007669"/>
    <property type="project" value="UniProtKB-EC"/>
</dbReference>
<dbReference type="Gene3D" id="3.30.2350.10">
    <property type="entry name" value="Pseudouridine synthase"/>
    <property type="match status" value="1"/>
</dbReference>
<comment type="function">
    <text evidence="5">Responsible for synthesis of pseudouridine from uracil-55 in the psi GC loop of transfer RNAs.</text>
</comment>
<dbReference type="EMBL" id="QROT01000003">
    <property type="protein sequence ID" value="RHL46574.1"/>
    <property type="molecule type" value="Genomic_DNA"/>
</dbReference>
<evidence type="ECO:0000313" key="12">
    <source>
        <dbReference type="Proteomes" id="UP000284779"/>
    </source>
</evidence>
<evidence type="ECO:0000313" key="11">
    <source>
        <dbReference type="Proteomes" id="UP000283314"/>
    </source>
</evidence>
<dbReference type="PANTHER" id="PTHR13767">
    <property type="entry name" value="TRNA-PSEUDOURIDINE SYNTHASE"/>
    <property type="match status" value="1"/>
</dbReference>
<feature type="domain" description="tRNA pseudouridylate synthase B C-terminal" evidence="7">
    <location>
        <begin position="176"/>
        <end position="234"/>
    </location>
</feature>
<dbReference type="CDD" id="cd02573">
    <property type="entry name" value="PseudoU_synth_EcTruB"/>
    <property type="match status" value="1"/>
</dbReference>
<organism evidence="8 12">
    <name type="scientific">Eubacterium ventriosum</name>
    <dbReference type="NCBI Taxonomy" id="39496"/>
    <lineage>
        <taxon>Bacteria</taxon>
        <taxon>Bacillati</taxon>
        <taxon>Bacillota</taxon>
        <taxon>Clostridia</taxon>
        <taxon>Eubacteriales</taxon>
        <taxon>Eubacteriaceae</taxon>
        <taxon>Eubacterium</taxon>
    </lineage>
</organism>
<dbReference type="Proteomes" id="UP000286186">
    <property type="component" value="Unassembled WGS sequence"/>
</dbReference>
<keyword evidence="3 5" id="KW-0819">tRNA processing</keyword>
<dbReference type="Proteomes" id="UP000284779">
    <property type="component" value="Unassembled WGS sequence"/>
</dbReference>
<reference evidence="11 12" key="1">
    <citation type="submission" date="2018-08" db="EMBL/GenBank/DDBJ databases">
        <title>A genome reference for cultivated species of the human gut microbiota.</title>
        <authorList>
            <person name="Zou Y."/>
            <person name="Xue W."/>
            <person name="Luo G."/>
        </authorList>
    </citation>
    <scope>NUCLEOTIDE SEQUENCE [LARGE SCALE GENOMIC DNA]</scope>
    <source>
        <strain evidence="10 11">AF37-4</strain>
        <strain evidence="9 13">AM23-22</strain>
        <strain evidence="8 12">AM44-11BH</strain>
    </source>
</reference>
<dbReference type="EMBL" id="QSFD01000002">
    <property type="protein sequence ID" value="RHA20033.1"/>
    <property type="molecule type" value="Genomic_DNA"/>
</dbReference>
<feature type="domain" description="Pseudouridine synthase II N-terminal" evidence="6">
    <location>
        <begin position="24"/>
        <end position="175"/>
    </location>
</feature>
<comment type="similarity">
    <text evidence="2 5">Belongs to the pseudouridine synthase TruB family. Type 1 subfamily.</text>
</comment>
<name>A0A413RBL0_9FIRM</name>
<proteinExistence type="inferred from homology"/>
<dbReference type="InterPro" id="IPR014780">
    <property type="entry name" value="tRNA_psdUridine_synth_TruB"/>
</dbReference>
<dbReference type="Pfam" id="PF01509">
    <property type="entry name" value="TruB_N"/>
    <property type="match status" value="1"/>
</dbReference>
<evidence type="ECO:0000259" key="7">
    <source>
        <dbReference type="Pfam" id="PF16198"/>
    </source>
</evidence>
<dbReference type="GO" id="GO:1990481">
    <property type="term" value="P:mRNA pseudouridine synthesis"/>
    <property type="evidence" value="ECO:0007669"/>
    <property type="project" value="TreeGrafter"/>
</dbReference>
<dbReference type="SUPFAM" id="SSF55120">
    <property type="entry name" value="Pseudouridine synthase"/>
    <property type="match status" value="1"/>
</dbReference>
<keyword evidence="4 5" id="KW-0413">Isomerase</keyword>
<evidence type="ECO:0000256" key="5">
    <source>
        <dbReference type="HAMAP-Rule" id="MF_01080"/>
    </source>
</evidence>
<dbReference type="GeneID" id="66466635"/>
<evidence type="ECO:0000259" key="6">
    <source>
        <dbReference type="Pfam" id="PF01509"/>
    </source>
</evidence>
<protein>
    <recommendedName>
        <fullName evidence="5">tRNA pseudouridine synthase B</fullName>
        <ecNumber evidence="5">5.4.99.25</ecNumber>
    </recommendedName>
    <alternativeName>
        <fullName evidence="5">tRNA pseudouridine(55) synthase</fullName>
        <shortName evidence="5">Psi55 synthase</shortName>
    </alternativeName>
    <alternativeName>
        <fullName evidence="5">tRNA pseudouridylate synthase</fullName>
    </alternativeName>
    <alternativeName>
        <fullName evidence="5">tRNA-uridine isomerase</fullName>
    </alternativeName>
</protein>
<evidence type="ECO:0000313" key="13">
    <source>
        <dbReference type="Proteomes" id="UP000286186"/>
    </source>
</evidence>
<comment type="catalytic activity">
    <reaction evidence="1 5">
        <text>uridine(55) in tRNA = pseudouridine(55) in tRNA</text>
        <dbReference type="Rhea" id="RHEA:42532"/>
        <dbReference type="Rhea" id="RHEA-COMP:10101"/>
        <dbReference type="Rhea" id="RHEA-COMP:10102"/>
        <dbReference type="ChEBI" id="CHEBI:65314"/>
        <dbReference type="ChEBI" id="CHEBI:65315"/>
        <dbReference type="EC" id="5.4.99.25"/>
    </reaction>
</comment>
<evidence type="ECO:0000256" key="4">
    <source>
        <dbReference type="ARBA" id="ARBA00023235"/>
    </source>
</evidence>
<dbReference type="InterPro" id="IPR002501">
    <property type="entry name" value="PsdUridine_synth_N"/>
</dbReference>
<comment type="caution">
    <text evidence="8">The sequence shown here is derived from an EMBL/GenBank/DDBJ whole genome shotgun (WGS) entry which is preliminary data.</text>
</comment>
<dbReference type="PANTHER" id="PTHR13767:SF2">
    <property type="entry name" value="PSEUDOURIDYLATE SYNTHASE TRUB1"/>
    <property type="match status" value="1"/>
</dbReference>
<dbReference type="HAMAP" id="MF_01080">
    <property type="entry name" value="TruB_bact"/>
    <property type="match status" value="1"/>
</dbReference>
<dbReference type="InterPro" id="IPR032819">
    <property type="entry name" value="TruB_C"/>
</dbReference>
<keyword evidence="12" id="KW-1185">Reference proteome</keyword>